<dbReference type="PANTHER" id="PTHR43489:SF7">
    <property type="entry name" value="3-DEHYDRO-D-GULOSIDE 4-EPIMERASE-RELATED"/>
    <property type="match status" value="1"/>
</dbReference>
<dbReference type="InterPro" id="IPR013022">
    <property type="entry name" value="Xyl_isomerase-like_TIM-brl"/>
</dbReference>
<protein>
    <submittedName>
        <fullName evidence="3">TIM barrel protein</fullName>
    </submittedName>
</protein>
<evidence type="ECO:0000313" key="4">
    <source>
        <dbReference type="Proteomes" id="UP000501452"/>
    </source>
</evidence>
<keyword evidence="1" id="KW-0413">Isomerase</keyword>
<proteinExistence type="predicted"/>
<accession>A0A6G8Q9N4</accession>
<evidence type="ECO:0000256" key="1">
    <source>
        <dbReference type="ARBA" id="ARBA00023235"/>
    </source>
</evidence>
<feature type="domain" description="Xylose isomerase-like TIM barrel" evidence="2">
    <location>
        <begin position="23"/>
        <end position="241"/>
    </location>
</feature>
<evidence type="ECO:0000313" key="3">
    <source>
        <dbReference type="EMBL" id="QIN83138.1"/>
    </source>
</evidence>
<sequence>MIGYRYSYNVIGFGGEEISRSADRLARLGYDAMEVVGEPEKHDPKEIKKAADDAGLEISSVCPNFTPGRDLSHPDPERRSGAQRYLRSLADFAAEAGAPLFIVAPTAYGRVQPAAEAREEWLWAVEGVREAGEYAASAGVDLSLECWNRYGTYMLNRLEEGARMWRETGLSNGGVMADTFHMNVEEASLTEAVRGLGGLLNHVHLSDSNRLAPGLGHVDFAGFIGGLEEIGYGGYLAFELLPGLPNRLGVDAGLDEPTLDEVAGQAIRHSRASERAGVSS</sequence>
<dbReference type="InterPro" id="IPR050417">
    <property type="entry name" value="Sugar_Epim/Isomerase"/>
</dbReference>
<organism evidence="3 4">
    <name type="scientific">Rubrobacter tropicus</name>
    <dbReference type="NCBI Taxonomy" id="2653851"/>
    <lineage>
        <taxon>Bacteria</taxon>
        <taxon>Bacillati</taxon>
        <taxon>Actinomycetota</taxon>
        <taxon>Rubrobacteria</taxon>
        <taxon>Rubrobacterales</taxon>
        <taxon>Rubrobacteraceae</taxon>
        <taxon>Rubrobacter</taxon>
    </lineage>
</organism>
<evidence type="ECO:0000259" key="2">
    <source>
        <dbReference type="Pfam" id="PF01261"/>
    </source>
</evidence>
<dbReference type="Proteomes" id="UP000501452">
    <property type="component" value="Chromosome"/>
</dbReference>
<dbReference type="Gene3D" id="3.20.20.150">
    <property type="entry name" value="Divalent-metal-dependent TIM barrel enzymes"/>
    <property type="match status" value="1"/>
</dbReference>
<dbReference type="SUPFAM" id="SSF51658">
    <property type="entry name" value="Xylose isomerase-like"/>
    <property type="match status" value="1"/>
</dbReference>
<gene>
    <name evidence="3" type="ORF">GBA63_11155</name>
</gene>
<dbReference type="RefSeq" id="WP_166176137.1">
    <property type="nucleotide sequence ID" value="NZ_CP045119.1"/>
</dbReference>
<dbReference type="InterPro" id="IPR036237">
    <property type="entry name" value="Xyl_isomerase-like_sf"/>
</dbReference>
<dbReference type="Pfam" id="PF01261">
    <property type="entry name" value="AP_endonuc_2"/>
    <property type="match status" value="1"/>
</dbReference>
<reference evidence="3 4" key="1">
    <citation type="submission" date="2019-10" db="EMBL/GenBank/DDBJ databases">
        <title>Rubrobacter sp nov SCSIO 52090 isolated from a deep-sea sediment in the South China Sea.</title>
        <authorList>
            <person name="Chen R.W."/>
        </authorList>
    </citation>
    <scope>NUCLEOTIDE SEQUENCE [LARGE SCALE GENOMIC DNA]</scope>
    <source>
        <strain evidence="3 4">SCSIO 52909</strain>
    </source>
</reference>
<dbReference type="AlphaFoldDB" id="A0A6G8Q9N4"/>
<dbReference type="PANTHER" id="PTHR43489">
    <property type="entry name" value="ISOMERASE"/>
    <property type="match status" value="1"/>
</dbReference>
<dbReference type="KEGG" id="rub:GBA63_11155"/>
<dbReference type="GO" id="GO:0016853">
    <property type="term" value="F:isomerase activity"/>
    <property type="evidence" value="ECO:0007669"/>
    <property type="project" value="UniProtKB-KW"/>
</dbReference>
<keyword evidence="4" id="KW-1185">Reference proteome</keyword>
<dbReference type="EMBL" id="CP045119">
    <property type="protein sequence ID" value="QIN83138.1"/>
    <property type="molecule type" value="Genomic_DNA"/>
</dbReference>
<name>A0A6G8Q9N4_9ACTN</name>